<keyword evidence="1" id="KW-1133">Transmembrane helix</keyword>
<dbReference type="Gene3D" id="3.40.50.300">
    <property type="entry name" value="P-loop containing nucleotide triphosphate hydrolases"/>
    <property type="match status" value="1"/>
</dbReference>
<dbReference type="InterPro" id="IPR040632">
    <property type="entry name" value="Sulfotransfer_4"/>
</dbReference>
<organism evidence="2 3">
    <name type="scientific">Recurvomyces mirabilis</name>
    <dbReference type="NCBI Taxonomy" id="574656"/>
    <lineage>
        <taxon>Eukaryota</taxon>
        <taxon>Fungi</taxon>
        <taxon>Dikarya</taxon>
        <taxon>Ascomycota</taxon>
        <taxon>Pezizomycotina</taxon>
        <taxon>Dothideomycetes</taxon>
        <taxon>Dothideomycetidae</taxon>
        <taxon>Mycosphaerellales</taxon>
        <taxon>Teratosphaeriaceae</taxon>
        <taxon>Recurvomyces</taxon>
    </lineage>
</organism>
<proteinExistence type="predicted"/>
<sequence length="285" mass="32307">MATEADFKRIGNYARMYNKDQNIDRRHAKRKVPLEVICPGYSRTGTLTMQKAMTILGYPNPYHFSSFYDNIRDSDMWMEALDAKFNGKGELPDRAFFDGILSHVGATTDAPCNLFTEELVESYPEAKVVLVERDIDAWYNSWVAFCESAYSPTIAAIARYDPYWMGKIAGLGGAITRPQAGFALTFNQARARSRNAYRHHYRDVRDCVPREMLLEFKLEDGWEPLCAFLGKAVPGVPFPHENETKANKRSFVELGQLGMKRIASRLALIVLAIGLPITAAWFLRS</sequence>
<dbReference type="SUPFAM" id="SSF52540">
    <property type="entry name" value="P-loop containing nucleoside triphosphate hydrolases"/>
    <property type="match status" value="1"/>
</dbReference>
<accession>A0AAE0WQS0</accession>
<comment type="caution">
    <text evidence="2">The sequence shown here is derived from an EMBL/GenBank/DDBJ whole genome shotgun (WGS) entry which is preliminary data.</text>
</comment>
<evidence type="ECO:0000256" key="1">
    <source>
        <dbReference type="SAM" id="Phobius"/>
    </source>
</evidence>
<dbReference type="PANTHER" id="PTHR36978:SF4">
    <property type="entry name" value="P-LOOP CONTAINING NUCLEOSIDE TRIPHOSPHATE HYDROLASE PROTEIN"/>
    <property type="match status" value="1"/>
</dbReference>
<keyword evidence="1" id="KW-0472">Membrane</keyword>
<name>A0AAE0WQS0_9PEZI</name>
<evidence type="ECO:0000313" key="3">
    <source>
        <dbReference type="Proteomes" id="UP001274830"/>
    </source>
</evidence>
<protein>
    <recommendedName>
        <fullName evidence="4">P-loop containing nucleoside triphosphate hydrolase protein</fullName>
    </recommendedName>
</protein>
<gene>
    <name evidence="2" type="ORF">LTR78_003867</name>
</gene>
<evidence type="ECO:0000313" key="2">
    <source>
        <dbReference type="EMBL" id="KAK3676117.1"/>
    </source>
</evidence>
<evidence type="ECO:0008006" key="4">
    <source>
        <dbReference type="Google" id="ProtNLM"/>
    </source>
</evidence>
<keyword evidence="1" id="KW-0812">Transmembrane</keyword>
<dbReference type="Proteomes" id="UP001274830">
    <property type="component" value="Unassembled WGS sequence"/>
</dbReference>
<dbReference type="AlphaFoldDB" id="A0AAE0WQS0"/>
<dbReference type="EMBL" id="JAUTXT010000011">
    <property type="protein sequence ID" value="KAK3676117.1"/>
    <property type="molecule type" value="Genomic_DNA"/>
</dbReference>
<feature type="transmembrane region" description="Helical" evidence="1">
    <location>
        <begin position="266"/>
        <end position="283"/>
    </location>
</feature>
<keyword evidence="3" id="KW-1185">Reference proteome</keyword>
<dbReference type="Pfam" id="PF17784">
    <property type="entry name" value="Sulfotransfer_4"/>
    <property type="match status" value="1"/>
</dbReference>
<dbReference type="PANTHER" id="PTHR36978">
    <property type="entry name" value="P-LOOP CONTAINING NUCLEOTIDE TRIPHOSPHATE HYDROLASE"/>
    <property type="match status" value="1"/>
</dbReference>
<reference evidence="2" key="1">
    <citation type="submission" date="2023-07" db="EMBL/GenBank/DDBJ databases">
        <title>Black Yeasts Isolated from many extreme environments.</title>
        <authorList>
            <person name="Coleine C."/>
            <person name="Stajich J.E."/>
            <person name="Selbmann L."/>
        </authorList>
    </citation>
    <scope>NUCLEOTIDE SEQUENCE</scope>
    <source>
        <strain evidence="2">CCFEE 5485</strain>
    </source>
</reference>
<dbReference type="InterPro" id="IPR027417">
    <property type="entry name" value="P-loop_NTPase"/>
</dbReference>